<dbReference type="SMR" id="A0A8T3ARE0"/>
<feature type="domain" description="Reverse transcriptase" evidence="1">
    <location>
        <begin position="128"/>
        <end position="360"/>
    </location>
</feature>
<name>A0A8T3ARE0_DENNO</name>
<dbReference type="InterPro" id="IPR000477">
    <property type="entry name" value="RT_dom"/>
</dbReference>
<dbReference type="InterPro" id="IPR043502">
    <property type="entry name" value="DNA/RNA_pol_sf"/>
</dbReference>
<dbReference type="CDD" id="cd01650">
    <property type="entry name" value="RT_nLTR_like"/>
    <property type="match status" value="1"/>
</dbReference>
<dbReference type="Proteomes" id="UP000829196">
    <property type="component" value="Unassembled WGS sequence"/>
</dbReference>
<dbReference type="Pfam" id="PF00078">
    <property type="entry name" value="RVT_1"/>
    <property type="match status" value="1"/>
</dbReference>
<dbReference type="OrthoDB" id="784000at2759"/>
<gene>
    <name evidence="2" type="ORF">KFK09_019580</name>
    <name evidence="3" type="ORF">KFK09_019586</name>
</gene>
<dbReference type="EMBL" id="JAGYWB010000014">
    <property type="protein sequence ID" value="KAI0498696.1"/>
    <property type="molecule type" value="Genomic_DNA"/>
</dbReference>
<evidence type="ECO:0000313" key="2">
    <source>
        <dbReference type="EMBL" id="KAI0498690.1"/>
    </source>
</evidence>
<dbReference type="AlphaFoldDB" id="A0A8T3ARE0"/>
<accession>A0A8T3ARE0</accession>
<dbReference type="PROSITE" id="PS50878">
    <property type="entry name" value="RT_POL"/>
    <property type="match status" value="1"/>
</dbReference>
<evidence type="ECO:0000259" key="1">
    <source>
        <dbReference type="PROSITE" id="PS50878"/>
    </source>
</evidence>
<dbReference type="PANTHER" id="PTHR46890:SF48">
    <property type="entry name" value="RNA-DIRECTED DNA POLYMERASE"/>
    <property type="match status" value="1"/>
</dbReference>
<dbReference type="PANTHER" id="PTHR46890">
    <property type="entry name" value="NON-LTR RETROLELEMENT REVERSE TRANSCRIPTASE-LIKE PROTEIN-RELATED"/>
    <property type="match status" value="1"/>
</dbReference>
<reference evidence="2" key="1">
    <citation type="journal article" date="2022" name="Front. Genet.">
        <title>Chromosome-Scale Assembly of the Dendrobium nobile Genome Provides Insights Into the Molecular Mechanism of the Biosynthesis of the Medicinal Active Ingredient of Dendrobium.</title>
        <authorList>
            <person name="Xu Q."/>
            <person name="Niu S.-C."/>
            <person name="Li K.-L."/>
            <person name="Zheng P.-J."/>
            <person name="Zhang X.-J."/>
            <person name="Jia Y."/>
            <person name="Liu Y."/>
            <person name="Niu Y.-X."/>
            <person name="Yu L.-H."/>
            <person name="Chen D.-F."/>
            <person name="Zhang G.-Q."/>
        </authorList>
    </citation>
    <scope>NUCLEOTIDE SEQUENCE</scope>
    <source>
        <tissue evidence="2">Leaf</tissue>
    </source>
</reference>
<keyword evidence="4" id="KW-1185">Reference proteome</keyword>
<protein>
    <recommendedName>
        <fullName evidence="1">Reverse transcriptase domain-containing protein</fullName>
    </recommendedName>
</protein>
<dbReference type="EMBL" id="JAGYWB010000014">
    <property type="protein sequence ID" value="KAI0498690.1"/>
    <property type="molecule type" value="Genomic_DNA"/>
</dbReference>
<sequence>MEGDNNTKYFHSLVNKKRPINSIHKIARDNDSVTEDKDEIATMAVNFFHSHLNKVFNTVTNVNPSIIPNVITCEDNCNLSMVPLLEEVKGILFNMNVDSVAGPDGYTTKLFQSTWSIIASDVFQAVKNFFNGSPIPKFFTSTTVVLIPKNPVVNSWNDFRPISLCNVFYKLISKLLANRLSILLPKIISPFQMGFVKGRSIADNILLAQELCQDLDIKVRGGNMVMKLDIAKAYDNINWSFLYKILSLFGFDSNFINLINACIESPFYSIIVNGKTHGYFQASHGLRQGDPLSPSMFIITADYLSRGLANLFFNCPSLYFKTLGGFQISHLCFADDFIVFSNASKNSIGKFLEFLIILKM</sequence>
<proteinExistence type="predicted"/>
<comment type="caution">
    <text evidence="2">The sequence shown here is derived from an EMBL/GenBank/DDBJ whole genome shotgun (WGS) entry which is preliminary data.</text>
</comment>
<dbReference type="InterPro" id="IPR052343">
    <property type="entry name" value="Retrotransposon-Effector_Assoc"/>
</dbReference>
<evidence type="ECO:0000313" key="3">
    <source>
        <dbReference type="EMBL" id="KAI0498696.1"/>
    </source>
</evidence>
<dbReference type="SUPFAM" id="SSF56672">
    <property type="entry name" value="DNA/RNA polymerases"/>
    <property type="match status" value="1"/>
</dbReference>
<organism evidence="2 4">
    <name type="scientific">Dendrobium nobile</name>
    <name type="common">Orchid</name>
    <dbReference type="NCBI Taxonomy" id="94219"/>
    <lineage>
        <taxon>Eukaryota</taxon>
        <taxon>Viridiplantae</taxon>
        <taxon>Streptophyta</taxon>
        <taxon>Embryophyta</taxon>
        <taxon>Tracheophyta</taxon>
        <taxon>Spermatophyta</taxon>
        <taxon>Magnoliopsida</taxon>
        <taxon>Liliopsida</taxon>
        <taxon>Asparagales</taxon>
        <taxon>Orchidaceae</taxon>
        <taxon>Epidendroideae</taxon>
        <taxon>Malaxideae</taxon>
        <taxon>Dendrobiinae</taxon>
        <taxon>Dendrobium</taxon>
    </lineage>
</organism>
<evidence type="ECO:0000313" key="4">
    <source>
        <dbReference type="Proteomes" id="UP000829196"/>
    </source>
</evidence>